<evidence type="ECO:0000313" key="12">
    <source>
        <dbReference type="Proteomes" id="UP000799779"/>
    </source>
</evidence>
<dbReference type="GO" id="GO:0046872">
    <property type="term" value="F:metal ion binding"/>
    <property type="evidence" value="ECO:0007669"/>
    <property type="project" value="UniProtKB-KW"/>
</dbReference>
<comment type="cofactor">
    <cofactor evidence="1">
        <name>Mg(2+)</name>
        <dbReference type="ChEBI" id="CHEBI:18420"/>
    </cofactor>
</comment>
<evidence type="ECO:0000256" key="8">
    <source>
        <dbReference type="ARBA" id="ARBA00022842"/>
    </source>
</evidence>
<keyword evidence="4" id="KW-0540">Nuclease</keyword>
<evidence type="ECO:0000256" key="3">
    <source>
        <dbReference type="ARBA" id="ARBA00012180"/>
    </source>
</evidence>
<keyword evidence="5" id="KW-0479">Metal-binding</keyword>
<evidence type="ECO:0000256" key="9">
    <source>
        <dbReference type="SAM" id="MobiDB-lite"/>
    </source>
</evidence>
<dbReference type="SUPFAM" id="SSF55658">
    <property type="entry name" value="L9 N-domain-like"/>
    <property type="match status" value="1"/>
</dbReference>
<feature type="compositionally biased region" description="Polar residues" evidence="9">
    <location>
        <begin position="341"/>
        <end position="369"/>
    </location>
</feature>
<feature type="region of interest" description="Disordered" evidence="9">
    <location>
        <begin position="280"/>
        <end position="369"/>
    </location>
</feature>
<evidence type="ECO:0000256" key="5">
    <source>
        <dbReference type="ARBA" id="ARBA00022723"/>
    </source>
</evidence>
<name>A0A6A5VZH1_9PLEO</name>
<evidence type="ECO:0000313" key="11">
    <source>
        <dbReference type="EMBL" id="KAF1993281.1"/>
    </source>
</evidence>
<dbReference type="EC" id="3.1.26.4" evidence="3"/>
<keyword evidence="12" id="KW-1185">Reference proteome</keyword>
<organism evidence="11 12">
    <name type="scientific">Amniculicola lignicola CBS 123094</name>
    <dbReference type="NCBI Taxonomy" id="1392246"/>
    <lineage>
        <taxon>Eukaryota</taxon>
        <taxon>Fungi</taxon>
        <taxon>Dikarya</taxon>
        <taxon>Ascomycota</taxon>
        <taxon>Pezizomycotina</taxon>
        <taxon>Dothideomycetes</taxon>
        <taxon>Pleosporomycetidae</taxon>
        <taxon>Pleosporales</taxon>
        <taxon>Amniculicolaceae</taxon>
        <taxon>Amniculicola</taxon>
    </lineage>
</organism>
<dbReference type="GO" id="GO:0004523">
    <property type="term" value="F:RNA-DNA hybrid ribonuclease activity"/>
    <property type="evidence" value="ECO:0007669"/>
    <property type="project" value="UniProtKB-EC"/>
</dbReference>
<dbReference type="OrthoDB" id="407198at2759"/>
<evidence type="ECO:0000256" key="1">
    <source>
        <dbReference type="ARBA" id="ARBA00001946"/>
    </source>
</evidence>
<dbReference type="InterPro" id="IPR011320">
    <property type="entry name" value="RNase_H1_N"/>
</dbReference>
<evidence type="ECO:0000256" key="4">
    <source>
        <dbReference type="ARBA" id="ARBA00022722"/>
    </source>
</evidence>
<accession>A0A6A5VZH1</accession>
<dbReference type="InterPro" id="IPR037056">
    <property type="entry name" value="RNase_H1_N_sf"/>
</dbReference>
<sequence length="399" mass="45047">MPQKKFYAVRVGYNTGIFTTPSECDEQVKGFSGAQFAGFSNKEDAEVFMETGAGKKSRYYAVINGDQTGVYHKWYGPGGAADASNGTLTPTKGFGSLAEAKVHLLNKGIDVARIQIFGSHFAQHLSNNEFEPDFTAPFNQEFQRFAKFKGIPFGSQEYRKERTAAIDNDLRTQFTQGLPDSQNSEEENQLRIFQAVCEEVGKTVHDSVEQCLRELKNGLPYINIINLLDCRRTGGKTGLEKFYDKADFIEYTKRPGNMVNLQYAKEDGILRALLQDLSSGGNAQQRAGLSRVQTGRIEKPQSSRRRHQFRDPHQPRQKPASPQPEAFGQTPSPGQLDEHTTTVPLHPQTQHFRQTQTPDRPISSRQAQTRRQALLSTWLIKPEDKEVRIKEEIEDKVIY</sequence>
<dbReference type="AlphaFoldDB" id="A0A6A5VZH1"/>
<dbReference type="Pfam" id="PF01693">
    <property type="entry name" value="Cauli_VI"/>
    <property type="match status" value="1"/>
</dbReference>
<gene>
    <name evidence="11" type="ORF">P154DRAFT_527873</name>
</gene>
<dbReference type="EMBL" id="ML977715">
    <property type="protein sequence ID" value="KAF1993281.1"/>
    <property type="molecule type" value="Genomic_DNA"/>
</dbReference>
<evidence type="ECO:0000256" key="2">
    <source>
        <dbReference type="ARBA" id="ARBA00005300"/>
    </source>
</evidence>
<dbReference type="PANTHER" id="PTHR38846">
    <property type="entry name" value="C3H1-TYPE DOMAIN-CONTAINING PROTEIN"/>
    <property type="match status" value="1"/>
</dbReference>
<dbReference type="Proteomes" id="UP000799779">
    <property type="component" value="Unassembled WGS sequence"/>
</dbReference>
<keyword evidence="6" id="KW-0255">Endonuclease</keyword>
<dbReference type="FunFam" id="3.40.970.10:FF:000001">
    <property type="entry name" value="Ribonuclease H1"/>
    <property type="match status" value="1"/>
</dbReference>
<comment type="similarity">
    <text evidence="2">Belongs to the RNase H family.</text>
</comment>
<dbReference type="Gene3D" id="3.40.970.10">
    <property type="entry name" value="Ribonuclease H1, N-terminal domain"/>
    <property type="match status" value="1"/>
</dbReference>
<protein>
    <recommendedName>
        <fullName evidence="3">ribonuclease H</fullName>
        <ecNumber evidence="3">3.1.26.4</ecNumber>
    </recommendedName>
</protein>
<feature type="compositionally biased region" description="Polar residues" evidence="9">
    <location>
        <begin position="280"/>
        <end position="293"/>
    </location>
</feature>
<evidence type="ECO:0000256" key="7">
    <source>
        <dbReference type="ARBA" id="ARBA00022801"/>
    </source>
</evidence>
<proteinExistence type="inferred from homology"/>
<keyword evidence="8" id="KW-0460">Magnesium</keyword>
<dbReference type="InterPro" id="IPR009027">
    <property type="entry name" value="Ribosomal_bL9/RNase_H1_N"/>
</dbReference>
<evidence type="ECO:0000259" key="10">
    <source>
        <dbReference type="Pfam" id="PF01693"/>
    </source>
</evidence>
<reference evidence="11" key="1">
    <citation type="journal article" date="2020" name="Stud. Mycol.">
        <title>101 Dothideomycetes genomes: a test case for predicting lifestyles and emergence of pathogens.</title>
        <authorList>
            <person name="Haridas S."/>
            <person name="Albert R."/>
            <person name="Binder M."/>
            <person name="Bloem J."/>
            <person name="Labutti K."/>
            <person name="Salamov A."/>
            <person name="Andreopoulos B."/>
            <person name="Baker S."/>
            <person name="Barry K."/>
            <person name="Bills G."/>
            <person name="Bluhm B."/>
            <person name="Cannon C."/>
            <person name="Castanera R."/>
            <person name="Culley D."/>
            <person name="Daum C."/>
            <person name="Ezra D."/>
            <person name="Gonzalez J."/>
            <person name="Henrissat B."/>
            <person name="Kuo A."/>
            <person name="Liang C."/>
            <person name="Lipzen A."/>
            <person name="Lutzoni F."/>
            <person name="Magnuson J."/>
            <person name="Mondo S."/>
            <person name="Nolan M."/>
            <person name="Ohm R."/>
            <person name="Pangilinan J."/>
            <person name="Park H.-J."/>
            <person name="Ramirez L."/>
            <person name="Alfaro M."/>
            <person name="Sun H."/>
            <person name="Tritt A."/>
            <person name="Yoshinaga Y."/>
            <person name="Zwiers L.-H."/>
            <person name="Turgeon B."/>
            <person name="Goodwin S."/>
            <person name="Spatafora J."/>
            <person name="Crous P."/>
            <person name="Grigoriev I."/>
        </authorList>
    </citation>
    <scope>NUCLEOTIDE SEQUENCE</scope>
    <source>
        <strain evidence="11">CBS 123094</strain>
    </source>
</reference>
<keyword evidence="7" id="KW-0378">Hydrolase</keyword>
<evidence type="ECO:0000256" key="6">
    <source>
        <dbReference type="ARBA" id="ARBA00022759"/>
    </source>
</evidence>
<dbReference type="PANTHER" id="PTHR38846:SF1">
    <property type="entry name" value="C3H1-TYPE DOMAIN-CONTAINING PROTEIN"/>
    <property type="match status" value="1"/>
</dbReference>
<feature type="domain" description="Ribonuclease H1 N-terminal" evidence="10">
    <location>
        <begin position="5"/>
        <end position="48"/>
    </location>
</feature>